<dbReference type="Proteomes" id="UP000484875">
    <property type="component" value="Unassembled WGS sequence"/>
</dbReference>
<dbReference type="RefSeq" id="WP_161091809.1">
    <property type="nucleotide sequence ID" value="NZ_WWCV01000045.1"/>
</dbReference>
<name>A0A845HSJ5_9BURK</name>
<accession>A0A845HSJ5</accession>
<comment type="caution">
    <text evidence="4">The sequence shown here is derived from an EMBL/GenBank/DDBJ whole genome shotgun (WGS) entry which is preliminary data.</text>
</comment>
<evidence type="ECO:0000313" key="4">
    <source>
        <dbReference type="EMBL" id="MYN19366.1"/>
    </source>
</evidence>
<organism evidence="4 5">
    <name type="scientific">Duganella vulcania</name>
    <dbReference type="NCBI Taxonomy" id="2692166"/>
    <lineage>
        <taxon>Bacteria</taxon>
        <taxon>Pseudomonadati</taxon>
        <taxon>Pseudomonadota</taxon>
        <taxon>Betaproteobacteria</taxon>
        <taxon>Burkholderiales</taxon>
        <taxon>Oxalobacteraceae</taxon>
        <taxon>Telluria group</taxon>
        <taxon>Duganella</taxon>
    </lineage>
</organism>
<dbReference type="PRINTS" id="PR01002">
    <property type="entry name" value="FLGFLGJ"/>
</dbReference>
<feature type="domain" description="Mannosyl-glycoprotein endo-beta-N-acetylglucosamidase-like" evidence="3">
    <location>
        <begin position="92"/>
        <end position="257"/>
    </location>
</feature>
<proteinExistence type="predicted"/>
<dbReference type="AlphaFoldDB" id="A0A845HSJ5"/>
<protein>
    <submittedName>
        <fullName evidence="4">Flagellar assembly peptidoglycan hydrolase FlgJ</fullName>
    </submittedName>
</protein>
<keyword evidence="4" id="KW-0966">Cell projection</keyword>
<dbReference type="Pfam" id="PF01832">
    <property type="entry name" value="Glucosaminidase"/>
    <property type="match status" value="1"/>
</dbReference>
<keyword evidence="5" id="KW-1185">Reference proteome</keyword>
<dbReference type="GO" id="GO:0071973">
    <property type="term" value="P:bacterial-type flagellum-dependent cell motility"/>
    <property type="evidence" value="ECO:0007669"/>
    <property type="project" value="TreeGrafter"/>
</dbReference>
<dbReference type="PANTHER" id="PTHR33308:SF9">
    <property type="entry name" value="PEPTIDOGLYCAN HYDROLASE FLGJ"/>
    <property type="match status" value="1"/>
</dbReference>
<keyword evidence="1 4" id="KW-0378">Hydrolase</keyword>
<feature type="region of interest" description="Disordered" evidence="2">
    <location>
        <begin position="1"/>
        <end position="23"/>
    </location>
</feature>
<dbReference type="PANTHER" id="PTHR33308">
    <property type="entry name" value="PEPTIDOGLYCAN HYDROLASE FLGJ"/>
    <property type="match status" value="1"/>
</dbReference>
<evidence type="ECO:0000259" key="3">
    <source>
        <dbReference type="SMART" id="SM00047"/>
    </source>
</evidence>
<keyword evidence="4" id="KW-0969">Cilium</keyword>
<evidence type="ECO:0000256" key="1">
    <source>
        <dbReference type="ARBA" id="ARBA00022801"/>
    </source>
</evidence>
<dbReference type="Gene3D" id="1.10.530.10">
    <property type="match status" value="1"/>
</dbReference>
<sequence length="257" mass="26273">MHQLDRMQSTAPTAATVSNMTPSRPTAALGGMASAGAFASTFQQVQHDVGAFIAQGGGFSSPAPAANGANSTTPAMNLQAMALRHQGAGAIDGGADTDTQQQFLAAIKPWAEETAGKLGVSPDIVAAHAALESGWGRNPLRQGGADSNNLFGIKAGGGWQGAVAAATTTEFEHGAMLKKVERFRSYPDAASAFRDYADLLTGNPRYQAALNTGSDARAFAHGLAQGGYATDPHYADKLSKLAAQLQRAGGKLTASGN</sequence>
<evidence type="ECO:0000313" key="5">
    <source>
        <dbReference type="Proteomes" id="UP000484875"/>
    </source>
</evidence>
<dbReference type="InterPro" id="IPR051056">
    <property type="entry name" value="Glycosyl_Hydrolase_73"/>
</dbReference>
<keyword evidence="4" id="KW-0282">Flagellum</keyword>
<evidence type="ECO:0000256" key="2">
    <source>
        <dbReference type="SAM" id="MobiDB-lite"/>
    </source>
</evidence>
<dbReference type="Gene3D" id="2.10.70.40">
    <property type="entry name" value="peptidoglycan hydrolase"/>
    <property type="match status" value="1"/>
</dbReference>
<dbReference type="InterPro" id="IPR002901">
    <property type="entry name" value="MGlyc_endo_b_GlcNAc-like_dom"/>
</dbReference>
<dbReference type="EMBL" id="WWCV01000045">
    <property type="protein sequence ID" value="MYN19366.1"/>
    <property type="molecule type" value="Genomic_DNA"/>
</dbReference>
<gene>
    <name evidence="4" type="ORF">GTP81_21710</name>
</gene>
<dbReference type="GO" id="GO:0004040">
    <property type="term" value="F:amidase activity"/>
    <property type="evidence" value="ECO:0007669"/>
    <property type="project" value="InterPro"/>
</dbReference>
<reference evidence="4 5" key="1">
    <citation type="submission" date="2019-12" db="EMBL/GenBank/DDBJ databases">
        <title>Novel species isolated from a subtropical stream in China.</title>
        <authorList>
            <person name="Lu H."/>
        </authorList>
    </citation>
    <scope>NUCLEOTIDE SEQUENCE [LARGE SCALE GENOMIC DNA]</scope>
    <source>
        <strain evidence="4 5">FT107W</strain>
    </source>
</reference>
<dbReference type="SMART" id="SM00047">
    <property type="entry name" value="LYZ2"/>
    <property type="match status" value="1"/>
</dbReference>